<keyword evidence="1" id="KW-1133">Transmembrane helix</keyword>
<feature type="domain" description="Ice-binding protein C-terminal" evidence="3">
    <location>
        <begin position="151"/>
        <end position="175"/>
    </location>
</feature>
<evidence type="ECO:0000256" key="1">
    <source>
        <dbReference type="SAM" id="Phobius"/>
    </source>
</evidence>
<keyword evidence="1" id="KW-0812">Transmembrane</keyword>
<name>A0A5B8LFS9_9SPHN</name>
<reference evidence="4 5" key="1">
    <citation type="submission" date="2019-07" db="EMBL/GenBank/DDBJ databases">
        <title>Full genome sequence of Sphingomonas sp. 4R-6-7(HKS19).</title>
        <authorList>
            <person name="Im W.-T."/>
        </authorList>
    </citation>
    <scope>NUCLEOTIDE SEQUENCE [LARGE SCALE GENOMIC DNA]</scope>
    <source>
        <strain evidence="4 5">HKS19</strain>
    </source>
</reference>
<dbReference type="OrthoDB" id="7572621at2"/>
<keyword evidence="1" id="KW-0472">Membrane</keyword>
<keyword evidence="2" id="KW-0732">Signal</keyword>
<protein>
    <submittedName>
        <fullName evidence="4">PEP-CTERM sorting domain-containing protein</fullName>
    </submittedName>
</protein>
<gene>
    <name evidence="4" type="ORF">FPZ24_05020</name>
</gene>
<evidence type="ECO:0000313" key="5">
    <source>
        <dbReference type="Proteomes" id="UP000315673"/>
    </source>
</evidence>
<evidence type="ECO:0000256" key="2">
    <source>
        <dbReference type="SAM" id="SignalP"/>
    </source>
</evidence>
<dbReference type="Proteomes" id="UP000315673">
    <property type="component" value="Chromosome"/>
</dbReference>
<dbReference type="KEGG" id="spai:FPZ24_05020"/>
<sequence>MKSRYTLSAAIIAAAVAIPTTEANAAVVTKTYSITATNFEAGAPTDPVTGIFTFTFDDAALLTPPSAAGLTLNGFNVAYAGPALFSFTKGSDMLIVGNNIGFGSFTVSPATPGFGFAMLGVSSTPTISNLTYSANGKLWHSSNVTVTAVQAVPEPATWALMMLGFGGVGYAMRRKPKVGARIRFV</sequence>
<dbReference type="InterPro" id="IPR013424">
    <property type="entry name" value="Ice-binding_C"/>
</dbReference>
<organism evidence="4 5">
    <name type="scientific">Sphingomonas panacisoli</name>
    <dbReference type="NCBI Taxonomy" id="1813879"/>
    <lineage>
        <taxon>Bacteria</taxon>
        <taxon>Pseudomonadati</taxon>
        <taxon>Pseudomonadota</taxon>
        <taxon>Alphaproteobacteria</taxon>
        <taxon>Sphingomonadales</taxon>
        <taxon>Sphingomonadaceae</taxon>
        <taxon>Sphingomonas</taxon>
    </lineage>
</organism>
<dbReference type="EMBL" id="CP042306">
    <property type="protein sequence ID" value="QDZ06921.1"/>
    <property type="molecule type" value="Genomic_DNA"/>
</dbReference>
<evidence type="ECO:0000259" key="3">
    <source>
        <dbReference type="Pfam" id="PF07589"/>
    </source>
</evidence>
<feature type="transmembrane region" description="Helical" evidence="1">
    <location>
        <begin position="156"/>
        <end position="173"/>
    </location>
</feature>
<dbReference type="NCBIfam" id="NF035944">
    <property type="entry name" value="PEPxxWA-CTERM"/>
    <property type="match status" value="1"/>
</dbReference>
<feature type="signal peptide" evidence="2">
    <location>
        <begin position="1"/>
        <end position="25"/>
    </location>
</feature>
<dbReference type="Pfam" id="PF07589">
    <property type="entry name" value="PEP-CTERM"/>
    <property type="match status" value="1"/>
</dbReference>
<feature type="chain" id="PRO_5023049887" evidence="2">
    <location>
        <begin position="26"/>
        <end position="185"/>
    </location>
</feature>
<proteinExistence type="predicted"/>
<evidence type="ECO:0000313" key="4">
    <source>
        <dbReference type="EMBL" id="QDZ06921.1"/>
    </source>
</evidence>
<keyword evidence="5" id="KW-1185">Reference proteome</keyword>
<dbReference type="AlphaFoldDB" id="A0A5B8LFS9"/>
<dbReference type="RefSeq" id="WP_146570005.1">
    <property type="nucleotide sequence ID" value="NZ_CP042306.1"/>
</dbReference>
<accession>A0A5B8LFS9</accession>
<dbReference type="NCBIfam" id="TIGR02595">
    <property type="entry name" value="PEP_CTERM"/>
    <property type="match status" value="1"/>
</dbReference>